<dbReference type="RefSeq" id="WP_216956428.1">
    <property type="nucleotide sequence ID" value="NZ_JAHOPB010000001.1"/>
</dbReference>
<dbReference type="PANTHER" id="PTHR43877">
    <property type="entry name" value="AMINOALKYLPHOSPHONATE N-ACETYLTRANSFERASE-RELATED-RELATED"/>
    <property type="match status" value="1"/>
</dbReference>
<keyword evidence="2" id="KW-0012">Acyltransferase</keyword>
<dbReference type="Proteomes" id="UP000727907">
    <property type="component" value="Unassembled WGS sequence"/>
</dbReference>
<proteinExistence type="predicted"/>
<name>A0ABS6ICV1_9HYPH</name>
<evidence type="ECO:0000313" key="5">
    <source>
        <dbReference type="Proteomes" id="UP000727907"/>
    </source>
</evidence>
<feature type="domain" description="N-acetyltransferase" evidence="3">
    <location>
        <begin position="4"/>
        <end position="155"/>
    </location>
</feature>
<protein>
    <submittedName>
        <fullName evidence="4">GNAT family N-acetyltransferase</fullName>
    </submittedName>
</protein>
<evidence type="ECO:0000256" key="2">
    <source>
        <dbReference type="ARBA" id="ARBA00023315"/>
    </source>
</evidence>
<dbReference type="InterPro" id="IPR050832">
    <property type="entry name" value="Bact_Acetyltransf"/>
</dbReference>
<sequence>MQAIELRAARPEDRDFLHSLSPRLSGVPGPAWHDLKAMEGFQDRYMAATFANVDPSAQTLVAWSADGKRLGYIHVRPFKDGVTDEPCGYVSLLALTEDAEGKGIAHRMMEAAETWARAQGYRFLCLDVFADNRHAVEFYERRGFQTETLRMVKPL</sequence>
<evidence type="ECO:0000313" key="4">
    <source>
        <dbReference type="EMBL" id="MBU8872423.1"/>
    </source>
</evidence>
<dbReference type="PROSITE" id="PS51186">
    <property type="entry name" value="GNAT"/>
    <property type="match status" value="1"/>
</dbReference>
<comment type="caution">
    <text evidence="4">The sequence shown here is derived from an EMBL/GenBank/DDBJ whole genome shotgun (WGS) entry which is preliminary data.</text>
</comment>
<organism evidence="4 5">
    <name type="scientific">Reyranella humidisoli</name>
    <dbReference type="NCBI Taxonomy" id="2849149"/>
    <lineage>
        <taxon>Bacteria</taxon>
        <taxon>Pseudomonadati</taxon>
        <taxon>Pseudomonadota</taxon>
        <taxon>Alphaproteobacteria</taxon>
        <taxon>Hyphomicrobiales</taxon>
        <taxon>Reyranellaceae</taxon>
        <taxon>Reyranella</taxon>
    </lineage>
</organism>
<accession>A0ABS6ICV1</accession>
<keyword evidence="5" id="KW-1185">Reference proteome</keyword>
<dbReference type="InterPro" id="IPR000182">
    <property type="entry name" value="GNAT_dom"/>
</dbReference>
<evidence type="ECO:0000259" key="3">
    <source>
        <dbReference type="PROSITE" id="PS51186"/>
    </source>
</evidence>
<dbReference type="EMBL" id="JAHOPB010000001">
    <property type="protein sequence ID" value="MBU8872423.1"/>
    <property type="molecule type" value="Genomic_DNA"/>
</dbReference>
<dbReference type="CDD" id="cd04301">
    <property type="entry name" value="NAT_SF"/>
    <property type="match status" value="1"/>
</dbReference>
<gene>
    <name evidence="4" type="ORF">KQ910_01550</name>
</gene>
<dbReference type="Pfam" id="PF00583">
    <property type="entry name" value="Acetyltransf_1"/>
    <property type="match status" value="1"/>
</dbReference>
<keyword evidence="1" id="KW-0808">Transferase</keyword>
<evidence type="ECO:0000256" key="1">
    <source>
        <dbReference type="ARBA" id="ARBA00022679"/>
    </source>
</evidence>
<dbReference type="PANTHER" id="PTHR43877:SF2">
    <property type="entry name" value="AMINOALKYLPHOSPHONATE N-ACETYLTRANSFERASE-RELATED"/>
    <property type="match status" value="1"/>
</dbReference>
<reference evidence="4 5" key="1">
    <citation type="submission" date="2021-06" db="EMBL/GenBank/DDBJ databases">
        <authorList>
            <person name="Lee D.H."/>
        </authorList>
    </citation>
    <scope>NUCLEOTIDE SEQUENCE [LARGE SCALE GENOMIC DNA]</scope>
    <source>
        <strain evidence="4 5">MMS21-HV4-11</strain>
    </source>
</reference>